<evidence type="ECO:0000256" key="1">
    <source>
        <dbReference type="SAM" id="SignalP"/>
    </source>
</evidence>
<feature type="chain" id="PRO_5011659674" description="Lipocalin-like domain-containing protein" evidence="1">
    <location>
        <begin position="22"/>
        <end position="161"/>
    </location>
</feature>
<keyword evidence="3" id="KW-1185">Reference proteome</keyword>
<dbReference type="PROSITE" id="PS51257">
    <property type="entry name" value="PROKAR_LIPOPROTEIN"/>
    <property type="match status" value="1"/>
</dbReference>
<proteinExistence type="predicted"/>
<gene>
    <name evidence="2" type="ORF">SAMN05216480_10354</name>
</gene>
<evidence type="ECO:0000313" key="2">
    <source>
        <dbReference type="EMBL" id="SFU42221.1"/>
    </source>
</evidence>
<dbReference type="AlphaFoldDB" id="A0A1I7G1N3"/>
<evidence type="ECO:0008006" key="4">
    <source>
        <dbReference type="Google" id="ProtNLM"/>
    </source>
</evidence>
<dbReference type="STRING" id="1224947.SAMN05216480_10354"/>
<keyword evidence="1" id="KW-0732">Signal</keyword>
<dbReference type="RefSeq" id="WP_093024170.1">
    <property type="nucleotide sequence ID" value="NZ_FPBK01000003.1"/>
</dbReference>
<name>A0A1I7G1N3_9FLAO</name>
<feature type="signal peptide" evidence="1">
    <location>
        <begin position="1"/>
        <end position="21"/>
    </location>
</feature>
<protein>
    <recommendedName>
        <fullName evidence="4">Lipocalin-like domain-containing protein</fullName>
    </recommendedName>
</protein>
<sequence length="161" mass="18730">MKKIGFLLALAVLMVACTLSSQYSLSGKEPVLPMLLGTWHNAQSTSEIVHIKAFDKETYQLSMLVNDSLKEGFKAHTNTINDQLIFTIEPDNEKQRYGFYMLKIWADSLKMYEITSPFQIKLGKDQEDFKSEKKLKKFLKKYTRSEAMYDDEKLIITLYKH</sequence>
<organism evidence="2 3">
    <name type="scientific">Pustulibacterium marinum</name>
    <dbReference type="NCBI Taxonomy" id="1224947"/>
    <lineage>
        <taxon>Bacteria</taxon>
        <taxon>Pseudomonadati</taxon>
        <taxon>Bacteroidota</taxon>
        <taxon>Flavobacteriia</taxon>
        <taxon>Flavobacteriales</taxon>
        <taxon>Flavobacteriaceae</taxon>
        <taxon>Pustulibacterium</taxon>
    </lineage>
</organism>
<dbReference type="EMBL" id="FPBK01000003">
    <property type="protein sequence ID" value="SFU42221.1"/>
    <property type="molecule type" value="Genomic_DNA"/>
</dbReference>
<dbReference type="Proteomes" id="UP000199138">
    <property type="component" value="Unassembled WGS sequence"/>
</dbReference>
<evidence type="ECO:0000313" key="3">
    <source>
        <dbReference type="Proteomes" id="UP000199138"/>
    </source>
</evidence>
<reference evidence="2 3" key="1">
    <citation type="submission" date="2016-10" db="EMBL/GenBank/DDBJ databases">
        <authorList>
            <person name="de Groot N.N."/>
        </authorList>
    </citation>
    <scope>NUCLEOTIDE SEQUENCE [LARGE SCALE GENOMIC DNA]</scope>
    <source>
        <strain evidence="2 3">CGMCC 1.12333</strain>
    </source>
</reference>
<accession>A0A1I7G1N3</accession>